<name>A0A6I9MID2_9TELE</name>
<feature type="region of interest" description="Disordered" evidence="1">
    <location>
        <begin position="1"/>
        <end position="53"/>
    </location>
</feature>
<dbReference type="OrthoDB" id="5792673at2759"/>
<dbReference type="PANTHER" id="PTHR16777:SF2">
    <property type="entry name" value="PROTEIN ECT2"/>
    <property type="match status" value="1"/>
</dbReference>
<dbReference type="PROSITE" id="PS50010">
    <property type="entry name" value="DH_2"/>
    <property type="match status" value="1"/>
</dbReference>
<dbReference type="GO" id="GO:2000431">
    <property type="term" value="P:regulation of cytokinesis, actomyosin contractile ring assembly"/>
    <property type="evidence" value="ECO:0007669"/>
    <property type="project" value="InterPro"/>
</dbReference>
<dbReference type="GO" id="GO:0005634">
    <property type="term" value="C:nucleus"/>
    <property type="evidence" value="ECO:0007669"/>
    <property type="project" value="InterPro"/>
</dbReference>
<feature type="compositionally biased region" description="Acidic residues" evidence="1">
    <location>
        <begin position="335"/>
        <end position="350"/>
    </location>
</feature>
<evidence type="ECO:0000313" key="4">
    <source>
        <dbReference type="RefSeq" id="XP_010766199.1"/>
    </source>
</evidence>
<sequence length="593" mass="66633">MKKAVSLLSLTTPNSNRKRRRLRDTLAQLTKETEISPFPPPRKRPSAEHSLPMGSLLDISNTPDTCKALAESLKPSKSSTPVVSKQSARWQVSKELYQTESNYVEILNTILQLFKIPLEKEEQVGGPILAQEEMKTIFGSIPEIHDVHTRIKGDLEDLLTDWSDDKSVGDIILKYVSINSFPEDQQPSTPEDDSPSHSVIMEADEIELTKDELRTWIKQMVKQDKLIESDVLQKCTLIQAMVDRKIQRASELVKLCESVEACEAVVRKQYALLGWDYRDTDSEDDDATSCESTLESTATLSKSKKPSIRKELVVVLTRLSENQIKMFCPPTPLDDLSENESSDNSDCDELWDPKQRSDDSDSDSSVSSSKPASKRRRKGDNNQKCFQSEIKSQHGRITAATSNEVKTPQASANTDAKSAVMNTPTRPAKAEGASLEQKVSVPCQKSDTVTETAPSAPLGAIKVTMSVLARRKAMSWRRGIIVEMMEREDGRMKYKIQFESKGKSLVSGHHIAFDYMPKVESLLVGSRVVVKHQTEEGQFCPGTLAELPSRKNRMRFLVFMDDHTPLYVNLPSLHLVCRPCKFVSFIHINRFQD</sequence>
<dbReference type="Pfam" id="PF18300">
    <property type="entry name" value="DUF5604"/>
    <property type="match status" value="1"/>
</dbReference>
<evidence type="ECO:0000256" key="1">
    <source>
        <dbReference type="SAM" id="MobiDB-lite"/>
    </source>
</evidence>
<dbReference type="RefSeq" id="XP_010766199.1">
    <property type="nucleotide sequence ID" value="XM_010767897.1"/>
</dbReference>
<dbReference type="GO" id="GO:0005938">
    <property type="term" value="C:cell cortex"/>
    <property type="evidence" value="ECO:0007669"/>
    <property type="project" value="TreeGrafter"/>
</dbReference>
<dbReference type="Proteomes" id="UP000504611">
    <property type="component" value="Unplaced"/>
</dbReference>
<keyword evidence="3" id="KW-1185">Reference proteome</keyword>
<dbReference type="PANTHER" id="PTHR16777">
    <property type="entry name" value="PROTEIN ECT2"/>
    <property type="match status" value="1"/>
</dbReference>
<dbReference type="GO" id="GO:0007399">
    <property type="term" value="P:nervous system development"/>
    <property type="evidence" value="ECO:0007669"/>
    <property type="project" value="TreeGrafter"/>
</dbReference>
<dbReference type="GO" id="GO:0005085">
    <property type="term" value="F:guanyl-nucleotide exchange factor activity"/>
    <property type="evidence" value="ECO:0007669"/>
    <property type="project" value="InterPro"/>
</dbReference>
<feature type="compositionally biased region" description="Polar residues" evidence="1">
    <location>
        <begin position="399"/>
        <end position="425"/>
    </location>
</feature>
<dbReference type="InterPro" id="IPR026817">
    <property type="entry name" value="Ect2"/>
</dbReference>
<dbReference type="GeneID" id="104942647"/>
<dbReference type="InterPro" id="IPR041291">
    <property type="entry name" value="TUDOR_5"/>
</dbReference>
<protein>
    <submittedName>
        <fullName evidence="4">Histone-lysine N-methyltransferase SETDB1-B-like</fullName>
    </submittedName>
</protein>
<evidence type="ECO:0000259" key="2">
    <source>
        <dbReference type="PROSITE" id="PS50010"/>
    </source>
</evidence>
<dbReference type="Gene3D" id="2.30.30.140">
    <property type="match status" value="1"/>
</dbReference>
<dbReference type="InterPro" id="IPR000219">
    <property type="entry name" value="DH_dom"/>
</dbReference>
<accession>A0A6I9MID2</accession>
<dbReference type="Gene3D" id="1.20.900.10">
    <property type="entry name" value="Dbl homology (DH) domain"/>
    <property type="match status" value="1"/>
</dbReference>
<dbReference type="SUPFAM" id="SSF48065">
    <property type="entry name" value="DBL homology domain (DH-domain)"/>
    <property type="match status" value="1"/>
</dbReference>
<dbReference type="GO" id="GO:0005096">
    <property type="term" value="F:GTPase activator activity"/>
    <property type="evidence" value="ECO:0007669"/>
    <property type="project" value="InterPro"/>
</dbReference>
<evidence type="ECO:0000313" key="3">
    <source>
        <dbReference type="Proteomes" id="UP000504611"/>
    </source>
</evidence>
<proteinExistence type="predicted"/>
<dbReference type="AlphaFoldDB" id="A0A6I9MID2"/>
<feature type="domain" description="DH" evidence="2">
    <location>
        <begin position="88"/>
        <end position="175"/>
    </location>
</feature>
<dbReference type="InterPro" id="IPR035899">
    <property type="entry name" value="DBL_dom_sf"/>
</dbReference>
<feature type="region of interest" description="Disordered" evidence="1">
    <location>
        <begin position="327"/>
        <end position="442"/>
    </location>
</feature>
<dbReference type="KEGG" id="ncc:104942647"/>
<dbReference type="GO" id="GO:0000281">
    <property type="term" value="P:mitotic cytokinesis"/>
    <property type="evidence" value="ECO:0007669"/>
    <property type="project" value="TreeGrafter"/>
</dbReference>
<dbReference type="InterPro" id="IPR040880">
    <property type="entry name" value="DUF5604"/>
</dbReference>
<organism evidence="3 4">
    <name type="scientific">Notothenia coriiceps</name>
    <name type="common">black rockcod</name>
    <dbReference type="NCBI Taxonomy" id="8208"/>
    <lineage>
        <taxon>Eukaryota</taxon>
        <taxon>Metazoa</taxon>
        <taxon>Chordata</taxon>
        <taxon>Craniata</taxon>
        <taxon>Vertebrata</taxon>
        <taxon>Euteleostomi</taxon>
        <taxon>Actinopterygii</taxon>
        <taxon>Neopterygii</taxon>
        <taxon>Teleostei</taxon>
        <taxon>Neoteleostei</taxon>
        <taxon>Acanthomorphata</taxon>
        <taxon>Eupercaria</taxon>
        <taxon>Perciformes</taxon>
        <taxon>Notothenioidei</taxon>
        <taxon>Nototheniidae</taxon>
        <taxon>Notothenia</taxon>
    </lineage>
</organism>
<dbReference type="Pfam" id="PF18359">
    <property type="entry name" value="Tudor_5"/>
    <property type="match status" value="1"/>
</dbReference>
<dbReference type="Pfam" id="PF00621">
    <property type="entry name" value="RhoGEF"/>
    <property type="match status" value="1"/>
</dbReference>
<dbReference type="SMART" id="SM00325">
    <property type="entry name" value="RhoGEF"/>
    <property type="match status" value="1"/>
</dbReference>
<reference evidence="4" key="1">
    <citation type="submission" date="2025-08" db="UniProtKB">
        <authorList>
            <consortium name="RefSeq"/>
        </authorList>
    </citation>
    <scope>IDENTIFICATION</scope>
    <source>
        <tissue evidence="4">Muscle</tissue>
    </source>
</reference>
<gene>
    <name evidence="4" type="primary">LOC104942647</name>
</gene>